<keyword evidence="3" id="KW-1185">Reference proteome</keyword>
<sequence>MRHQHILRSRISRGNSSSEEESTQDLFSDQLYCPPRAIYRSFLLRTWATGEYRPWGLSARKGV</sequence>
<dbReference type="Proteomes" id="UP001412239">
    <property type="component" value="Unassembled WGS sequence"/>
</dbReference>
<protein>
    <submittedName>
        <fullName evidence="2">Uncharacterized protein</fullName>
    </submittedName>
</protein>
<gene>
    <name evidence="2" type="ORF">GSTUAT00008581001</name>
</gene>
<evidence type="ECO:0000256" key="1">
    <source>
        <dbReference type="SAM" id="MobiDB-lite"/>
    </source>
</evidence>
<feature type="region of interest" description="Disordered" evidence="1">
    <location>
        <begin position="1"/>
        <end position="25"/>
    </location>
</feature>
<reference evidence="2" key="1">
    <citation type="submission" date="2015-10" db="EMBL/GenBank/DDBJ databases">
        <authorList>
            <person name="Regsiter A."/>
            <person name="william w."/>
        </authorList>
    </citation>
    <scope>NUCLEOTIDE SEQUENCE</scope>
    <source>
        <strain evidence="2">Montdore</strain>
    </source>
</reference>
<accession>A0A292PL84</accession>
<evidence type="ECO:0000313" key="2">
    <source>
        <dbReference type="EMBL" id="CUS07358.1"/>
    </source>
</evidence>
<organism evidence="2 3">
    <name type="scientific">Tuber aestivum</name>
    <name type="common">summer truffle</name>
    <dbReference type="NCBI Taxonomy" id="59557"/>
    <lineage>
        <taxon>Eukaryota</taxon>
        <taxon>Fungi</taxon>
        <taxon>Dikarya</taxon>
        <taxon>Ascomycota</taxon>
        <taxon>Pezizomycotina</taxon>
        <taxon>Pezizomycetes</taxon>
        <taxon>Pezizales</taxon>
        <taxon>Tuberaceae</taxon>
        <taxon>Tuber</taxon>
    </lineage>
</organism>
<proteinExistence type="predicted"/>
<dbReference type="AlphaFoldDB" id="A0A292PL84"/>
<name>A0A292PL84_9PEZI</name>
<evidence type="ECO:0000313" key="3">
    <source>
        <dbReference type="Proteomes" id="UP001412239"/>
    </source>
</evidence>
<dbReference type="EMBL" id="LN891216">
    <property type="protein sequence ID" value="CUS07358.1"/>
    <property type="molecule type" value="Genomic_DNA"/>
</dbReference>
<feature type="compositionally biased region" description="Basic residues" evidence="1">
    <location>
        <begin position="1"/>
        <end position="11"/>
    </location>
</feature>